<dbReference type="InParanoid" id="G9ETM3"/>
<dbReference type="OrthoDB" id="6881322at2"/>
<dbReference type="HOGENOM" id="CLU_1530655_0_0_6"/>
<keyword evidence="1" id="KW-0472">Membrane</keyword>
<proteinExistence type="predicted"/>
<dbReference type="AlphaFoldDB" id="G9ETM3"/>
<evidence type="ECO:0000313" key="3">
    <source>
        <dbReference type="Proteomes" id="UP000002770"/>
    </source>
</evidence>
<keyword evidence="1" id="KW-0812">Transmembrane</keyword>
<dbReference type="Proteomes" id="UP000002770">
    <property type="component" value="Unassembled WGS sequence"/>
</dbReference>
<dbReference type="EMBL" id="JH413848">
    <property type="protein sequence ID" value="EHL29224.1"/>
    <property type="molecule type" value="Genomic_DNA"/>
</dbReference>
<evidence type="ECO:0000313" key="2">
    <source>
        <dbReference type="EMBL" id="EHL29224.1"/>
    </source>
</evidence>
<protein>
    <submittedName>
        <fullName evidence="2">Uncharacterized protein</fullName>
    </submittedName>
</protein>
<name>G9ETM3_9GAMM</name>
<accession>G9ETM3</accession>
<keyword evidence="1" id="KW-1133">Transmembrane helix</keyword>
<feature type="transmembrane region" description="Helical" evidence="1">
    <location>
        <begin position="143"/>
        <end position="161"/>
    </location>
</feature>
<feature type="transmembrane region" description="Helical" evidence="1">
    <location>
        <begin position="109"/>
        <end position="137"/>
    </location>
</feature>
<dbReference type="eggNOG" id="COG1994">
    <property type="taxonomic scope" value="Bacteria"/>
</dbReference>
<evidence type="ECO:0000256" key="1">
    <source>
        <dbReference type="SAM" id="Phobius"/>
    </source>
</evidence>
<reference evidence="2 3" key="1">
    <citation type="journal article" date="2011" name="BMC Genomics">
        <title>Insight into cross-talk between intra-amoebal pathogens.</title>
        <authorList>
            <person name="Gimenez G."/>
            <person name="Bertelli C."/>
            <person name="Moliner C."/>
            <person name="Robert C."/>
            <person name="Raoult D."/>
            <person name="Fournier P.E."/>
            <person name="Greub G."/>
        </authorList>
    </citation>
    <scope>NUCLEOTIDE SEQUENCE [LARGE SCALE GENOMIC DNA]</scope>
    <source>
        <strain evidence="2 3">LLAP12</strain>
    </source>
</reference>
<organism evidence="2 3">
    <name type="scientific">Legionella drancourtii LLAP12</name>
    <dbReference type="NCBI Taxonomy" id="658187"/>
    <lineage>
        <taxon>Bacteria</taxon>
        <taxon>Pseudomonadati</taxon>
        <taxon>Pseudomonadota</taxon>
        <taxon>Gammaproteobacteria</taxon>
        <taxon>Legionellales</taxon>
        <taxon>Legionellaceae</taxon>
        <taxon>Legionella</taxon>
    </lineage>
</organism>
<sequence length="175" mass="20261">MWLAKKNQRLAVDFAGLFVDFTLAGVASLFALFATNPFLMIFLWLFAFYKYLLAYLNLDPILEFDGYYMLMDLSGQDNLRESSLMWLINLFQGKHKKSAKTKEHRWYKIYLFSCLLYISGSFIVNYYVINILLTGILSTSKPSLAYLLTLFAVTVALLTAWDKIKKEHNTMALSE</sequence>
<keyword evidence="3" id="KW-1185">Reference proteome</keyword>
<gene>
    <name evidence="2" type="ORF">LDG_8657</name>
</gene>